<evidence type="ECO:0000256" key="14">
    <source>
        <dbReference type="ARBA" id="ARBA00023212"/>
    </source>
</evidence>
<keyword evidence="11 19" id="KW-0547">Nucleotide-binding</keyword>
<reference evidence="23" key="1">
    <citation type="submission" date="2019-03" db="EMBL/GenBank/DDBJ databases">
        <authorList>
            <person name="Warren W.C."/>
            <person name="Johnson G.S."/>
        </authorList>
    </citation>
    <scope>NUCLEOTIDE SEQUENCE [LARGE SCALE GENOMIC DNA]</scope>
    <source>
        <strain evidence="23">Basenji</strain>
    </source>
</reference>
<keyword evidence="13 19" id="KW-0067">ATP-binding</keyword>
<comment type="subcellular location">
    <subcellularLocation>
        <location evidence="3">Cytoplasm</location>
        <location evidence="3">Cytoskeleton</location>
        <location evidence="3">Microtubule organizing center</location>
        <location evidence="3">Centrosome</location>
    </subcellularLocation>
    <subcellularLocation>
        <location evidence="2">Cytoplasm</location>
        <location evidence="2">Cytoskeleton</location>
        <location evidence="2">Spindle</location>
    </subcellularLocation>
    <subcellularLocation>
        <location evidence="4">Membrane</location>
        <location evidence="4">Caveola</location>
    </subcellularLocation>
</comment>
<dbReference type="InterPro" id="IPR017441">
    <property type="entry name" value="Protein_kinase_ATP_BS"/>
</dbReference>
<keyword evidence="8" id="KW-0597">Phosphoprotein</keyword>
<feature type="binding site" evidence="19">
    <location>
        <position position="55"/>
    </location>
    <ligand>
        <name>ATP</name>
        <dbReference type="ChEBI" id="CHEBI:30616"/>
    </ligand>
</feature>
<comment type="similarity">
    <text evidence="5">Belongs to the protein kinase superfamily. CMGC Ser/Thr protein kinase family. MAP kinase subfamily.</text>
</comment>
<dbReference type="InterPro" id="IPR008349">
    <property type="entry name" value="MAPK_ERK1/2"/>
</dbReference>
<keyword evidence="6" id="KW-0963">Cytoplasm</keyword>
<evidence type="ECO:0000256" key="21">
    <source>
        <dbReference type="RuleBase" id="RU361165"/>
    </source>
</evidence>
<dbReference type="Ensembl" id="ENSCAFT00030047015.1">
    <property type="protein sequence ID" value="ENSCAFP00030041103.1"/>
    <property type="gene ID" value="ENSCAFG00030025445.1"/>
</dbReference>
<keyword evidence="21" id="KW-0460">Magnesium</keyword>
<evidence type="ECO:0000256" key="15">
    <source>
        <dbReference type="ARBA" id="ARBA00023306"/>
    </source>
</evidence>
<keyword evidence="7 20" id="KW-0723">Serine/threonine-protein kinase</keyword>
<name>A0A8C0PFT9_CANLF</name>
<dbReference type="InterPro" id="IPR050117">
    <property type="entry name" value="MAPK"/>
</dbReference>
<comment type="function">
    <text evidence="18">Acts as a transcriptional repressor. Binds to a [GC]AAA[GC] consensus sequence. Repress the expression of interferon gamma-induced genes. Seems to bind to the promoter of CCL5, DMP1, IFIH1, IFITM1, IRF7, IRF9, LAMP3, OAS1, OAS2, OAS3 and STAT1. Transcriptional activity is independent of kinase activity.</text>
</comment>
<comment type="catalytic activity">
    <reaction evidence="17">
        <text>L-seryl-[protein] + ATP = O-phospho-L-seryl-[protein] + ADP + H(+)</text>
        <dbReference type="Rhea" id="RHEA:17989"/>
        <dbReference type="Rhea" id="RHEA-COMP:9863"/>
        <dbReference type="Rhea" id="RHEA-COMP:11604"/>
        <dbReference type="ChEBI" id="CHEBI:15378"/>
        <dbReference type="ChEBI" id="CHEBI:29999"/>
        <dbReference type="ChEBI" id="CHEBI:30616"/>
        <dbReference type="ChEBI" id="CHEBI:83421"/>
        <dbReference type="ChEBI" id="CHEBI:456216"/>
        <dbReference type="EC" id="2.7.11.24"/>
    </reaction>
</comment>
<dbReference type="InterPro" id="IPR008271">
    <property type="entry name" value="Ser/Thr_kinase_AS"/>
</dbReference>
<dbReference type="Pfam" id="PF00069">
    <property type="entry name" value="Pkinase"/>
    <property type="match status" value="1"/>
</dbReference>
<dbReference type="PROSITE" id="PS01351">
    <property type="entry name" value="MAPK"/>
    <property type="match status" value="1"/>
</dbReference>
<dbReference type="GO" id="GO:0005901">
    <property type="term" value="C:caveola"/>
    <property type="evidence" value="ECO:0007669"/>
    <property type="project" value="UniProtKB-SubCell"/>
</dbReference>
<dbReference type="FunFam" id="3.30.200.20:FF:000373">
    <property type="entry name" value="Mitogen-activated protein kinase 1"/>
    <property type="match status" value="1"/>
</dbReference>
<keyword evidence="14" id="KW-0206">Cytoskeleton</keyword>
<dbReference type="PROSITE" id="PS00107">
    <property type="entry name" value="PROTEIN_KINASE_ATP"/>
    <property type="match status" value="1"/>
</dbReference>
<dbReference type="SMART" id="SM00220">
    <property type="entry name" value="S_TKc"/>
    <property type="match status" value="1"/>
</dbReference>
<organism evidence="23 24">
    <name type="scientific">Canis lupus familiaris</name>
    <name type="common">Dog</name>
    <name type="synonym">Canis familiaris</name>
    <dbReference type="NCBI Taxonomy" id="9615"/>
    <lineage>
        <taxon>Eukaryota</taxon>
        <taxon>Metazoa</taxon>
        <taxon>Chordata</taxon>
        <taxon>Craniata</taxon>
        <taxon>Vertebrata</taxon>
        <taxon>Euteleostomi</taxon>
        <taxon>Mammalia</taxon>
        <taxon>Eutheria</taxon>
        <taxon>Laurasiatheria</taxon>
        <taxon>Carnivora</taxon>
        <taxon>Caniformia</taxon>
        <taxon>Canidae</taxon>
        <taxon>Canis</taxon>
    </lineage>
</organism>
<dbReference type="InterPro" id="IPR000719">
    <property type="entry name" value="Prot_kinase_dom"/>
</dbReference>
<evidence type="ECO:0000313" key="23">
    <source>
        <dbReference type="Ensembl" id="ENSCAFP00030041103.1"/>
    </source>
</evidence>
<sequence length="382" mass="43148">MAAAAAAGAGPEMVRGQVFDVGPRYTNLSYIGEGAYGMVCSAYDNVNKVRVAIKKISPFEHQTYCQRTLREIKILLRFRHENIIGINDIIRAPTIEQMKDVYIVQDLMETDLYKLLKTQHLSNDHICYFLYQILRGLKYIHSANVLHRDLKPSNLLLNTTCDLKICDFGLARVADPDHDHTGFLTEYVATRWYRAPEIMLNSKGYTKSIDIWSVGCILAEMLSNRPIFPGKHYLDQLNHILGILGSPSQEDLNCIINLKARNYLLSLPHKNKVPWNRLFPNADSKGQGLRGLDVLRHRCCSSQFLTPVLSPARLGLIHLDSFEPFGGAVSGSCGFYAFKEFLQSRELFLASLCVSPTGDLWQYVLSVHLLLTVALVTNRFLV</sequence>
<evidence type="ECO:0000256" key="16">
    <source>
        <dbReference type="ARBA" id="ARBA00047592"/>
    </source>
</evidence>
<dbReference type="Proteomes" id="UP000694429">
    <property type="component" value="Chromosome 26"/>
</dbReference>
<evidence type="ECO:0000256" key="18">
    <source>
        <dbReference type="ARBA" id="ARBA00057151"/>
    </source>
</evidence>
<dbReference type="CDD" id="cd07849">
    <property type="entry name" value="STKc_ERK1_2_like"/>
    <property type="match status" value="1"/>
</dbReference>
<evidence type="ECO:0000256" key="9">
    <source>
        <dbReference type="ARBA" id="ARBA00022679"/>
    </source>
</evidence>
<feature type="domain" description="Protein kinase" evidence="22">
    <location>
        <begin position="25"/>
        <end position="305"/>
    </location>
</feature>
<dbReference type="Gene3D" id="3.30.200.20">
    <property type="entry name" value="Phosphorylase Kinase, domain 1"/>
    <property type="match status" value="1"/>
</dbReference>
<keyword evidence="15" id="KW-0131">Cell cycle</keyword>
<evidence type="ECO:0000256" key="2">
    <source>
        <dbReference type="ARBA" id="ARBA00004186"/>
    </source>
</evidence>
<dbReference type="GO" id="GO:0005813">
    <property type="term" value="C:centrosome"/>
    <property type="evidence" value="ECO:0007669"/>
    <property type="project" value="UniProtKB-SubCell"/>
</dbReference>
<dbReference type="Gene3D" id="1.10.510.10">
    <property type="entry name" value="Transferase(Phosphotransferase) domain 1"/>
    <property type="match status" value="1"/>
</dbReference>
<evidence type="ECO:0000256" key="4">
    <source>
        <dbReference type="ARBA" id="ARBA00004345"/>
    </source>
</evidence>
<evidence type="ECO:0000256" key="12">
    <source>
        <dbReference type="ARBA" id="ARBA00022777"/>
    </source>
</evidence>
<dbReference type="GO" id="GO:0005819">
    <property type="term" value="C:spindle"/>
    <property type="evidence" value="ECO:0007669"/>
    <property type="project" value="UniProtKB-SubCell"/>
</dbReference>
<evidence type="ECO:0000313" key="24">
    <source>
        <dbReference type="Proteomes" id="UP000694429"/>
    </source>
</evidence>
<dbReference type="InterPro" id="IPR011009">
    <property type="entry name" value="Kinase-like_dom_sf"/>
</dbReference>
<proteinExistence type="inferred from homology"/>
<evidence type="ECO:0000256" key="8">
    <source>
        <dbReference type="ARBA" id="ARBA00022553"/>
    </source>
</evidence>
<dbReference type="PANTHER" id="PTHR24055">
    <property type="entry name" value="MITOGEN-ACTIVATED PROTEIN KINASE"/>
    <property type="match status" value="1"/>
</dbReference>
<evidence type="ECO:0000259" key="22">
    <source>
        <dbReference type="PROSITE" id="PS50011"/>
    </source>
</evidence>
<evidence type="ECO:0000256" key="20">
    <source>
        <dbReference type="RuleBase" id="RU000304"/>
    </source>
</evidence>
<evidence type="ECO:0000256" key="19">
    <source>
        <dbReference type="PROSITE-ProRule" id="PRU10141"/>
    </source>
</evidence>
<dbReference type="AlphaFoldDB" id="A0A8C0PFT9"/>
<gene>
    <name evidence="23" type="primary">MAPK1</name>
</gene>
<evidence type="ECO:0000256" key="13">
    <source>
        <dbReference type="ARBA" id="ARBA00022840"/>
    </source>
</evidence>
<evidence type="ECO:0000256" key="3">
    <source>
        <dbReference type="ARBA" id="ARBA00004300"/>
    </source>
</evidence>
<dbReference type="GO" id="GO:0060341">
    <property type="term" value="P:regulation of cellular localization"/>
    <property type="evidence" value="ECO:0007669"/>
    <property type="project" value="UniProtKB-ARBA"/>
</dbReference>
<dbReference type="PRINTS" id="PR01770">
    <property type="entry name" value="ERK1ERK2MAPK"/>
</dbReference>
<keyword evidence="10" id="KW-0053">Apoptosis</keyword>
<comment type="catalytic activity">
    <reaction evidence="16 21">
        <text>L-threonyl-[protein] + ATP = O-phospho-L-threonyl-[protein] + ADP + H(+)</text>
        <dbReference type="Rhea" id="RHEA:46608"/>
        <dbReference type="Rhea" id="RHEA-COMP:11060"/>
        <dbReference type="Rhea" id="RHEA-COMP:11605"/>
        <dbReference type="ChEBI" id="CHEBI:15378"/>
        <dbReference type="ChEBI" id="CHEBI:30013"/>
        <dbReference type="ChEBI" id="CHEBI:30616"/>
        <dbReference type="ChEBI" id="CHEBI:61977"/>
        <dbReference type="ChEBI" id="CHEBI:456216"/>
        <dbReference type="EC" id="2.7.11.24"/>
    </reaction>
</comment>
<comment type="cofactor">
    <cofactor evidence="1 21">
        <name>Mg(2+)</name>
        <dbReference type="ChEBI" id="CHEBI:18420"/>
    </cofactor>
</comment>
<dbReference type="OrthoDB" id="192887at2759"/>
<reference evidence="23" key="2">
    <citation type="submission" date="2025-08" db="UniProtKB">
        <authorList>
            <consortium name="Ensembl"/>
        </authorList>
    </citation>
    <scope>IDENTIFICATION</scope>
</reference>
<evidence type="ECO:0000256" key="17">
    <source>
        <dbReference type="ARBA" id="ARBA00048312"/>
    </source>
</evidence>
<evidence type="ECO:0000256" key="6">
    <source>
        <dbReference type="ARBA" id="ARBA00022490"/>
    </source>
</evidence>
<evidence type="ECO:0000256" key="10">
    <source>
        <dbReference type="ARBA" id="ARBA00022703"/>
    </source>
</evidence>
<dbReference type="SUPFAM" id="SSF56112">
    <property type="entry name" value="Protein kinase-like (PK-like)"/>
    <property type="match status" value="1"/>
</dbReference>
<comment type="activity regulation">
    <text evidence="21">Activated by threonine and tyrosine phosphorylation.</text>
</comment>
<dbReference type="GO" id="GO:0006915">
    <property type="term" value="P:apoptotic process"/>
    <property type="evidence" value="ECO:0007669"/>
    <property type="project" value="UniProtKB-KW"/>
</dbReference>
<dbReference type="PROSITE" id="PS00108">
    <property type="entry name" value="PROTEIN_KINASE_ST"/>
    <property type="match status" value="1"/>
</dbReference>
<dbReference type="GO" id="GO:0004707">
    <property type="term" value="F:MAP kinase activity"/>
    <property type="evidence" value="ECO:0007669"/>
    <property type="project" value="UniProtKB-EC"/>
</dbReference>
<dbReference type="GO" id="GO:0005524">
    <property type="term" value="F:ATP binding"/>
    <property type="evidence" value="ECO:0007669"/>
    <property type="project" value="UniProtKB-UniRule"/>
</dbReference>
<keyword evidence="9 21" id="KW-0808">Transferase</keyword>
<protein>
    <recommendedName>
        <fullName evidence="21">Mitogen-activated protein kinase</fullName>
        <ecNumber evidence="21">2.7.11.24</ecNumber>
    </recommendedName>
</protein>
<dbReference type="EC" id="2.7.11.24" evidence="21"/>
<evidence type="ECO:0000256" key="7">
    <source>
        <dbReference type="ARBA" id="ARBA00022527"/>
    </source>
</evidence>
<evidence type="ECO:0000256" key="5">
    <source>
        <dbReference type="ARBA" id="ARBA00008832"/>
    </source>
</evidence>
<accession>A0A8C0PFT9</accession>
<evidence type="ECO:0000256" key="1">
    <source>
        <dbReference type="ARBA" id="ARBA00001946"/>
    </source>
</evidence>
<dbReference type="FunFam" id="1.10.510.10:FF:000624">
    <property type="entry name" value="Mitogen-activated protein kinase"/>
    <property type="match status" value="1"/>
</dbReference>
<dbReference type="PROSITE" id="PS50011">
    <property type="entry name" value="PROTEIN_KINASE_DOM"/>
    <property type="match status" value="1"/>
</dbReference>
<evidence type="ECO:0000256" key="11">
    <source>
        <dbReference type="ARBA" id="ARBA00022741"/>
    </source>
</evidence>
<comment type="similarity">
    <text evidence="21">Belongs to the protein kinase superfamily. Ser/Thr protein kinase family. MAP kinase subfamily.</text>
</comment>
<dbReference type="InterPro" id="IPR003527">
    <property type="entry name" value="MAP_kinase_CS"/>
</dbReference>
<keyword evidence="12 21" id="KW-0418">Kinase</keyword>